<dbReference type="STRING" id="1304275.C41B8_06152"/>
<dbReference type="RefSeq" id="WP_037335557.1">
    <property type="nucleotide sequence ID" value="NZ_APNK01000006.1"/>
</dbReference>
<evidence type="ECO:0000256" key="3">
    <source>
        <dbReference type="ARBA" id="ARBA00023235"/>
    </source>
</evidence>
<dbReference type="SUPFAM" id="SSF52096">
    <property type="entry name" value="ClpP/crotonase"/>
    <property type="match status" value="1"/>
</dbReference>
<comment type="caution">
    <text evidence="4">The sequence shown here is derived from an EMBL/GenBank/DDBJ whole genome shotgun (WGS) entry which is preliminary data.</text>
</comment>
<dbReference type="InterPro" id="IPR051053">
    <property type="entry name" value="ECH/Chromodomain_protein"/>
</dbReference>
<accession>A0A084IN60</accession>
<dbReference type="Pfam" id="PF00378">
    <property type="entry name" value="ECH_1"/>
    <property type="match status" value="1"/>
</dbReference>
<dbReference type="InterPro" id="IPR001753">
    <property type="entry name" value="Enoyl-CoA_hydra/iso"/>
</dbReference>
<name>A0A084IN60_SALHC</name>
<evidence type="ECO:0000256" key="1">
    <source>
        <dbReference type="ARBA" id="ARBA00004275"/>
    </source>
</evidence>
<evidence type="ECO:0000313" key="4">
    <source>
        <dbReference type="EMBL" id="KEZ78144.1"/>
    </source>
</evidence>
<keyword evidence="2" id="KW-0576">Peroxisome</keyword>
<dbReference type="eggNOG" id="COG1024">
    <property type="taxonomic scope" value="Bacteria"/>
</dbReference>
<dbReference type="PANTHER" id="PTHR43684:SF1">
    <property type="entry name" value="ENOYL-COA DELTA ISOMERASE 2"/>
    <property type="match status" value="1"/>
</dbReference>
<organism evidence="4 5">
    <name type="scientific">Salinisphaera hydrothermalis (strain C41B8)</name>
    <dbReference type="NCBI Taxonomy" id="1304275"/>
    <lineage>
        <taxon>Bacteria</taxon>
        <taxon>Pseudomonadati</taxon>
        <taxon>Pseudomonadota</taxon>
        <taxon>Gammaproteobacteria</taxon>
        <taxon>Salinisphaerales</taxon>
        <taxon>Salinisphaeraceae</taxon>
        <taxon>Salinisphaera</taxon>
    </lineage>
</organism>
<dbReference type="InterPro" id="IPR029045">
    <property type="entry name" value="ClpP/crotonase-like_dom_sf"/>
</dbReference>
<dbReference type="CDD" id="cd06558">
    <property type="entry name" value="crotonase-like"/>
    <property type="match status" value="1"/>
</dbReference>
<evidence type="ECO:0000256" key="2">
    <source>
        <dbReference type="ARBA" id="ARBA00023140"/>
    </source>
</evidence>
<dbReference type="PATRIC" id="fig|1304275.5.peg.1256"/>
<reference evidence="4 5" key="1">
    <citation type="submission" date="2013-03" db="EMBL/GenBank/DDBJ databases">
        <title>Salinisphaera hydrothermalis C41B8 Genome Sequencing.</title>
        <authorList>
            <person name="Li C."/>
            <person name="Lai Q."/>
            <person name="Shao Z."/>
        </authorList>
    </citation>
    <scope>NUCLEOTIDE SEQUENCE [LARGE SCALE GENOMIC DNA]</scope>
    <source>
        <strain evidence="4 5">C41B8</strain>
    </source>
</reference>
<dbReference type="EMBL" id="APNK01000006">
    <property type="protein sequence ID" value="KEZ78144.1"/>
    <property type="molecule type" value="Genomic_DNA"/>
</dbReference>
<proteinExistence type="predicted"/>
<evidence type="ECO:0000313" key="5">
    <source>
        <dbReference type="Proteomes" id="UP000028302"/>
    </source>
</evidence>
<dbReference type="GO" id="GO:0004165">
    <property type="term" value="F:delta(3)-delta(2)-enoyl-CoA isomerase activity"/>
    <property type="evidence" value="ECO:0007669"/>
    <property type="project" value="UniProtKB-ARBA"/>
</dbReference>
<dbReference type="OrthoDB" id="9797151at2"/>
<dbReference type="AlphaFoldDB" id="A0A084IN60"/>
<dbReference type="Gene3D" id="3.90.226.10">
    <property type="entry name" value="2-enoyl-CoA Hydratase, Chain A, domain 1"/>
    <property type="match status" value="1"/>
</dbReference>
<gene>
    <name evidence="4" type="ORF">C41B8_06152</name>
</gene>
<sequence length="261" mass="27988">MTETELQSGFVRAEIDDHVLRITLDRADKRNALTRAMYADLGRVLNNGINDASVHVIVLDGNGQMFCAGNDIADFAHVDIDSGDAGPTGPALSFIRAMAECDKPIVVAVQGQATGIGTTLLLHADLVIAADDARFYTAFIDLGLVPEAGSSRLLPAVLGRQNAARLLLAGDTLTAEEAERMGLIAYRVPAAELAERTRELAARLAAKPPGAMAASKQLLREGMDHAATIAQIEREADVFGQRLVSTEVRDIMNAFLNRKKR</sequence>
<protein>
    <submittedName>
        <fullName evidence="4">Enoyl-CoA hydratase/isomerase family protein</fullName>
    </submittedName>
</protein>
<dbReference type="PANTHER" id="PTHR43684">
    <property type="match status" value="1"/>
</dbReference>
<keyword evidence="3 4" id="KW-0413">Isomerase</keyword>
<comment type="subcellular location">
    <subcellularLocation>
        <location evidence="1">Peroxisome</location>
    </subcellularLocation>
</comment>
<keyword evidence="5" id="KW-1185">Reference proteome</keyword>
<dbReference type="Proteomes" id="UP000028302">
    <property type="component" value="Unassembled WGS sequence"/>
</dbReference>